<evidence type="ECO:0000256" key="1">
    <source>
        <dbReference type="SAM" id="MobiDB-lite"/>
    </source>
</evidence>
<dbReference type="EMBL" id="UINC01195499">
    <property type="protein sequence ID" value="SVE12094.1"/>
    <property type="molecule type" value="Genomic_DNA"/>
</dbReference>
<accession>A0A383AWR3</accession>
<sequence>MEKNMSKTPDTKGHLCKIANTPGRTSPQFVNGRMHTLRRKIFFKPDILF</sequence>
<gene>
    <name evidence="2" type="ORF">METZ01_LOCUS464948</name>
</gene>
<protein>
    <submittedName>
        <fullName evidence="2">Uncharacterized protein</fullName>
    </submittedName>
</protein>
<evidence type="ECO:0000313" key="2">
    <source>
        <dbReference type="EMBL" id="SVE12094.1"/>
    </source>
</evidence>
<feature type="non-terminal residue" evidence="2">
    <location>
        <position position="49"/>
    </location>
</feature>
<name>A0A383AWR3_9ZZZZ</name>
<reference evidence="2" key="1">
    <citation type="submission" date="2018-05" db="EMBL/GenBank/DDBJ databases">
        <authorList>
            <person name="Lanie J.A."/>
            <person name="Ng W.-L."/>
            <person name="Kazmierczak K.M."/>
            <person name="Andrzejewski T.M."/>
            <person name="Davidsen T.M."/>
            <person name="Wayne K.J."/>
            <person name="Tettelin H."/>
            <person name="Glass J.I."/>
            <person name="Rusch D."/>
            <person name="Podicherti R."/>
            <person name="Tsui H.-C.T."/>
            <person name="Winkler M.E."/>
        </authorList>
    </citation>
    <scope>NUCLEOTIDE SEQUENCE</scope>
</reference>
<feature type="region of interest" description="Disordered" evidence="1">
    <location>
        <begin position="1"/>
        <end position="30"/>
    </location>
</feature>
<dbReference type="AlphaFoldDB" id="A0A383AWR3"/>
<feature type="compositionally biased region" description="Basic and acidic residues" evidence="1">
    <location>
        <begin position="1"/>
        <end position="13"/>
    </location>
</feature>
<proteinExistence type="predicted"/>
<organism evidence="2">
    <name type="scientific">marine metagenome</name>
    <dbReference type="NCBI Taxonomy" id="408172"/>
    <lineage>
        <taxon>unclassified sequences</taxon>
        <taxon>metagenomes</taxon>
        <taxon>ecological metagenomes</taxon>
    </lineage>
</organism>